<gene>
    <name evidence="2" type="ORF">GCM10011572_08650</name>
</gene>
<keyword evidence="1" id="KW-0560">Oxidoreductase</keyword>
<reference evidence="3" key="1">
    <citation type="journal article" date="2019" name="Int. J. Syst. Evol. Microbiol.">
        <title>The Global Catalogue of Microorganisms (GCM) 10K type strain sequencing project: providing services to taxonomists for standard genome sequencing and annotation.</title>
        <authorList>
            <consortium name="The Broad Institute Genomics Platform"/>
            <consortium name="The Broad Institute Genome Sequencing Center for Infectious Disease"/>
            <person name="Wu L."/>
            <person name="Ma J."/>
        </authorList>
    </citation>
    <scope>NUCLEOTIDE SEQUENCE [LARGE SCALE GENOMIC DNA]</scope>
    <source>
        <strain evidence="3">CGMCC 1.15931</strain>
    </source>
</reference>
<evidence type="ECO:0000256" key="1">
    <source>
        <dbReference type="ARBA" id="ARBA00023002"/>
    </source>
</evidence>
<proteinExistence type="predicted"/>
<name>A0ABQ1K8D8_9BURK</name>
<dbReference type="RefSeq" id="WP_188915885.1">
    <property type="nucleotide sequence ID" value="NZ_BMKG01000002.1"/>
</dbReference>
<dbReference type="InterPro" id="IPR016162">
    <property type="entry name" value="Ald_DH_N"/>
</dbReference>
<accession>A0ABQ1K8D8</accession>
<comment type="caution">
    <text evidence="2">The sequence shown here is derived from an EMBL/GenBank/DDBJ whole genome shotgun (WGS) entry which is preliminary data.</text>
</comment>
<sequence>METRHDAMPGLAATALALAATSAGRRAGLLDAIGGALDGVRQQLPQRAAADAGIDPGIVLRQHDTLRDWLRALADALRGAELAALCPDVPRTVPLGPVASVGHHATAYGLAGIHAMAALAAGCPVLAATGTPPASTLQLGRLIGGAVAACGLPSAAFTLVPGGPALLGRQALRGAISRDGLLHGAIGAGMMLVAEADAREVAFVLPGALNGRAEYLGQQLAGVAGPGALVAAIDGAGYVDLREALVERAGMAPFEEMTASAIIAAPLLARRRPGFLLVRCVDAGELAALAGVLGPQASASVHLQGQDAALAAGLLPALELMARHLHFNRFGAALLPTAAGARDAIGRFRRPVFHHPG</sequence>
<dbReference type="SUPFAM" id="SSF53720">
    <property type="entry name" value="ALDH-like"/>
    <property type="match status" value="1"/>
</dbReference>
<dbReference type="InterPro" id="IPR016161">
    <property type="entry name" value="Ald_DH/histidinol_DH"/>
</dbReference>
<keyword evidence="3" id="KW-1185">Reference proteome</keyword>
<evidence type="ECO:0000313" key="2">
    <source>
        <dbReference type="EMBL" id="GGB88826.1"/>
    </source>
</evidence>
<evidence type="ECO:0000313" key="3">
    <source>
        <dbReference type="Proteomes" id="UP000622638"/>
    </source>
</evidence>
<dbReference type="EMBL" id="BMKG01000002">
    <property type="protein sequence ID" value="GGB88826.1"/>
    <property type="molecule type" value="Genomic_DNA"/>
</dbReference>
<protein>
    <submittedName>
        <fullName evidence="2">2,5-dioxovalerate dehydrogenase</fullName>
    </submittedName>
</protein>
<organism evidence="2 3">
    <name type="scientific">Pseudoduganella buxea</name>
    <dbReference type="NCBI Taxonomy" id="1949069"/>
    <lineage>
        <taxon>Bacteria</taxon>
        <taxon>Pseudomonadati</taxon>
        <taxon>Pseudomonadota</taxon>
        <taxon>Betaproteobacteria</taxon>
        <taxon>Burkholderiales</taxon>
        <taxon>Oxalobacteraceae</taxon>
        <taxon>Telluria group</taxon>
        <taxon>Pseudoduganella</taxon>
    </lineage>
</organism>
<dbReference type="Gene3D" id="3.40.605.10">
    <property type="entry name" value="Aldehyde Dehydrogenase, Chain A, domain 1"/>
    <property type="match status" value="1"/>
</dbReference>
<dbReference type="Proteomes" id="UP000622638">
    <property type="component" value="Unassembled WGS sequence"/>
</dbReference>